<dbReference type="PIRSF" id="PIRSF006603">
    <property type="entry name" value="DinF"/>
    <property type="match status" value="1"/>
</dbReference>
<dbReference type="Proteomes" id="UP000452293">
    <property type="component" value="Unassembled WGS sequence"/>
</dbReference>
<dbReference type="InterPro" id="IPR048279">
    <property type="entry name" value="MdtK-like"/>
</dbReference>
<feature type="transmembrane region" description="Helical" evidence="13">
    <location>
        <begin position="167"/>
        <end position="189"/>
    </location>
</feature>
<evidence type="ECO:0000256" key="1">
    <source>
        <dbReference type="ARBA" id="ARBA00003408"/>
    </source>
</evidence>
<dbReference type="InterPro" id="IPR002528">
    <property type="entry name" value="MATE_fam"/>
</dbReference>
<evidence type="ECO:0000313" key="14">
    <source>
        <dbReference type="EMBL" id="MZL76954.1"/>
    </source>
</evidence>
<keyword evidence="5" id="KW-0813">Transport</keyword>
<evidence type="ECO:0000256" key="8">
    <source>
        <dbReference type="ARBA" id="ARBA00022692"/>
    </source>
</evidence>
<feature type="transmembrane region" description="Helical" evidence="13">
    <location>
        <begin position="91"/>
        <end position="115"/>
    </location>
</feature>
<feature type="transmembrane region" description="Helical" evidence="13">
    <location>
        <begin position="417"/>
        <end position="439"/>
    </location>
</feature>
<comment type="function">
    <text evidence="1">Multidrug efflux pump.</text>
</comment>
<keyword evidence="8 13" id="KW-0812">Transmembrane</keyword>
<dbReference type="EMBL" id="WWVW01000009">
    <property type="protein sequence ID" value="MZL76954.1"/>
    <property type="molecule type" value="Genomic_DNA"/>
</dbReference>
<feature type="transmembrane region" description="Helical" evidence="13">
    <location>
        <begin position="357"/>
        <end position="377"/>
    </location>
</feature>
<name>A0ABW9X428_9FIRM</name>
<dbReference type="CDD" id="cd13138">
    <property type="entry name" value="MATE_yoeA_like"/>
    <property type="match status" value="1"/>
</dbReference>
<feature type="transmembrane region" description="Helical" evidence="13">
    <location>
        <begin position="135"/>
        <end position="160"/>
    </location>
</feature>
<evidence type="ECO:0000256" key="12">
    <source>
        <dbReference type="ARBA" id="ARBA00031636"/>
    </source>
</evidence>
<evidence type="ECO:0000256" key="3">
    <source>
        <dbReference type="ARBA" id="ARBA00010199"/>
    </source>
</evidence>
<keyword evidence="10" id="KW-0406">Ion transport</keyword>
<gene>
    <name evidence="14" type="ORF">GT718_06175</name>
</gene>
<evidence type="ECO:0000256" key="4">
    <source>
        <dbReference type="ARBA" id="ARBA00020268"/>
    </source>
</evidence>
<evidence type="ECO:0000256" key="7">
    <source>
        <dbReference type="ARBA" id="ARBA00022475"/>
    </source>
</evidence>
<feature type="transmembrane region" description="Helical" evidence="13">
    <location>
        <begin position="315"/>
        <end position="337"/>
    </location>
</feature>
<feature type="transmembrane region" description="Helical" evidence="13">
    <location>
        <begin position="241"/>
        <end position="263"/>
    </location>
</feature>
<keyword evidence="15" id="KW-1185">Reference proteome</keyword>
<comment type="similarity">
    <text evidence="3">Belongs to the multi antimicrobial extrusion (MATE) (TC 2.A.66.1) family.</text>
</comment>
<comment type="subcellular location">
    <subcellularLocation>
        <location evidence="2">Cell membrane</location>
        <topology evidence="2">Multi-pass membrane protein</topology>
    </subcellularLocation>
</comment>
<comment type="caution">
    <text evidence="14">The sequence shown here is derived from an EMBL/GenBank/DDBJ whole genome shotgun (WGS) entry which is preliminary data.</text>
</comment>
<evidence type="ECO:0000256" key="2">
    <source>
        <dbReference type="ARBA" id="ARBA00004651"/>
    </source>
</evidence>
<evidence type="ECO:0000256" key="10">
    <source>
        <dbReference type="ARBA" id="ARBA00023065"/>
    </source>
</evidence>
<reference evidence="14 15" key="1">
    <citation type="journal article" date="2019" name="Nat. Med.">
        <title>A library of human gut bacterial isolates paired with longitudinal multiomics data enables mechanistic microbiome research.</title>
        <authorList>
            <person name="Poyet M."/>
            <person name="Groussin M."/>
            <person name="Gibbons S.M."/>
            <person name="Avila-Pacheco J."/>
            <person name="Jiang X."/>
            <person name="Kearney S.M."/>
            <person name="Perrotta A.R."/>
            <person name="Berdy B."/>
            <person name="Zhao S."/>
            <person name="Lieberman T.D."/>
            <person name="Swanson P.K."/>
            <person name="Smith M."/>
            <person name="Roesemann S."/>
            <person name="Alexander J.E."/>
            <person name="Rich S.A."/>
            <person name="Livny J."/>
            <person name="Vlamakis H."/>
            <person name="Clish C."/>
            <person name="Bullock K."/>
            <person name="Deik A."/>
            <person name="Scott J."/>
            <person name="Pierce K.A."/>
            <person name="Xavier R.J."/>
            <person name="Alm E.J."/>
        </authorList>
    </citation>
    <scope>NUCLEOTIDE SEQUENCE [LARGE SCALE GENOMIC DNA]</scope>
    <source>
        <strain evidence="14 15">BIOML-A1</strain>
    </source>
</reference>
<feature type="transmembrane region" description="Helical" evidence="13">
    <location>
        <begin position="386"/>
        <end position="405"/>
    </location>
</feature>
<dbReference type="NCBIfam" id="TIGR00797">
    <property type="entry name" value="matE"/>
    <property type="match status" value="1"/>
</dbReference>
<feature type="transmembrane region" description="Helical" evidence="13">
    <location>
        <begin position="12"/>
        <end position="36"/>
    </location>
</feature>
<feature type="transmembrane region" description="Helical" evidence="13">
    <location>
        <begin position="56"/>
        <end position="79"/>
    </location>
</feature>
<accession>A0ABW9X428</accession>
<dbReference type="InterPro" id="IPR050222">
    <property type="entry name" value="MATE_MdtK"/>
</dbReference>
<feature type="transmembrane region" description="Helical" evidence="13">
    <location>
        <begin position="195"/>
        <end position="214"/>
    </location>
</feature>
<evidence type="ECO:0000256" key="5">
    <source>
        <dbReference type="ARBA" id="ARBA00022448"/>
    </source>
</evidence>
<keyword evidence="7" id="KW-1003">Cell membrane</keyword>
<protein>
    <recommendedName>
        <fullName evidence="4">Probable multidrug resistance protein NorM</fullName>
    </recommendedName>
    <alternativeName>
        <fullName evidence="12">Multidrug-efflux transporter</fullName>
    </alternativeName>
</protein>
<keyword evidence="11 13" id="KW-0472">Membrane</keyword>
<evidence type="ECO:0000256" key="11">
    <source>
        <dbReference type="ARBA" id="ARBA00023136"/>
    </source>
</evidence>
<evidence type="ECO:0000256" key="6">
    <source>
        <dbReference type="ARBA" id="ARBA00022449"/>
    </source>
</evidence>
<evidence type="ECO:0000313" key="15">
    <source>
        <dbReference type="Proteomes" id="UP000452293"/>
    </source>
</evidence>
<dbReference type="PANTHER" id="PTHR43298:SF2">
    <property type="entry name" value="FMN_FAD EXPORTER YEEO-RELATED"/>
    <property type="match status" value="1"/>
</dbReference>
<keyword evidence="6" id="KW-0050">Antiport</keyword>
<dbReference type="RefSeq" id="WP_092069846.1">
    <property type="nucleotide sequence ID" value="NZ_JBKTCY010000001.1"/>
</dbReference>
<evidence type="ECO:0000256" key="9">
    <source>
        <dbReference type="ARBA" id="ARBA00022989"/>
    </source>
</evidence>
<feature type="transmembrane region" description="Helical" evidence="13">
    <location>
        <begin position="283"/>
        <end position="303"/>
    </location>
</feature>
<organism evidence="14 15">
    <name type="scientific">Blautia massiliensis</name>
    <name type="common">ex Durand et al. 2017</name>
    <dbReference type="NCBI Taxonomy" id="1737424"/>
    <lineage>
        <taxon>Bacteria</taxon>
        <taxon>Bacillati</taxon>
        <taxon>Bacillota</taxon>
        <taxon>Clostridia</taxon>
        <taxon>Lachnospirales</taxon>
        <taxon>Lachnospiraceae</taxon>
        <taxon>Blautia</taxon>
    </lineage>
</organism>
<dbReference type="Pfam" id="PF01554">
    <property type="entry name" value="MatE"/>
    <property type="match status" value="2"/>
</dbReference>
<sequence>MEKNNTFTQGRILKPLILFALPVLLALFLQAMYGAVDLLIVGKFASSADVSAVSTGSQIMMTLTNLVSSFAMGTTVLLGQQIGCGERKQGGRTVGTAIVMFTVIALVMTAVLVIFAPQVSSIMNAPEEAFDKTVVYVRICGGGMLVIVAYNLIGCIFRGIGDSRTPLFTVAVACVFNIAGDLILCAGFKMGTSGAAFATVFAQIISVIVSFGVIRKKELPFEMHKTDIGVHGRTLRKMVGLGAPIALQDLLVSISFLIILAIVNSMGVTASAGVGVAEKVCAFIMLISSAFMQSISAFVAQNYGAGRMDRAKKALHYGVAVSFAIGVGMFFLSFFHGNVLAGIFSSDAMVIEAAADYLKAYAIDCLFTAIFFCYIGFYNGIGMTKFVMIQGIIGAFCVRVPVSWFMSRRAGATLFDIGLATPFSSVLQLVLCLGCMLYLRKKKRV</sequence>
<evidence type="ECO:0000256" key="13">
    <source>
        <dbReference type="SAM" id="Phobius"/>
    </source>
</evidence>
<keyword evidence="9 13" id="KW-1133">Transmembrane helix</keyword>
<proteinExistence type="inferred from homology"/>
<dbReference type="PANTHER" id="PTHR43298">
    <property type="entry name" value="MULTIDRUG RESISTANCE PROTEIN NORM-RELATED"/>
    <property type="match status" value="1"/>
</dbReference>